<dbReference type="AlphaFoldDB" id="A0A098VS30"/>
<dbReference type="Gene3D" id="1.10.150.810">
    <property type="match status" value="2"/>
</dbReference>
<dbReference type="GeneID" id="25260573"/>
<dbReference type="RefSeq" id="XP_013236984.1">
    <property type="nucleotide sequence ID" value="XM_013381530.1"/>
</dbReference>
<dbReference type="GO" id="GO:0006281">
    <property type="term" value="P:DNA repair"/>
    <property type="evidence" value="ECO:0007669"/>
    <property type="project" value="InterPro"/>
</dbReference>
<dbReference type="SUPFAM" id="SSF56672">
    <property type="entry name" value="DNA/RNA polymerases"/>
    <property type="match status" value="1"/>
</dbReference>
<evidence type="ECO:0000313" key="3">
    <source>
        <dbReference type="EMBL" id="KGG50541.1"/>
    </source>
</evidence>
<dbReference type="VEuPathDB" id="MicrosporidiaDB:DI09_66p50"/>
<evidence type="ECO:0000259" key="2">
    <source>
        <dbReference type="PROSITE" id="PS50173"/>
    </source>
</evidence>
<reference evidence="3 4" key="1">
    <citation type="submission" date="2014-04" db="EMBL/GenBank/DDBJ databases">
        <title>A new species of microsporidia sheds light on the evolution of extreme parasitism.</title>
        <authorList>
            <person name="Haag K.L."/>
            <person name="James T.Y."/>
            <person name="Larsson R."/>
            <person name="Schaer T.M."/>
            <person name="Refardt D."/>
            <person name="Pombert J.-F."/>
            <person name="Ebert D."/>
        </authorList>
    </citation>
    <scope>NUCLEOTIDE SEQUENCE [LARGE SCALE GENOMIC DNA]</scope>
    <source>
        <strain evidence="3 4">UGP3</strain>
        <tissue evidence="3">Spores</tissue>
    </source>
</reference>
<dbReference type="Gene3D" id="3.30.70.270">
    <property type="match status" value="1"/>
</dbReference>
<dbReference type="InterPro" id="IPR050116">
    <property type="entry name" value="DNA_polymerase-Y"/>
</dbReference>
<dbReference type="Pfam" id="PF00817">
    <property type="entry name" value="IMS"/>
    <property type="match status" value="1"/>
</dbReference>
<dbReference type="GO" id="GO:0003887">
    <property type="term" value="F:DNA-directed DNA polymerase activity"/>
    <property type="evidence" value="ECO:0007669"/>
    <property type="project" value="InterPro"/>
</dbReference>
<dbReference type="GO" id="GO:0005634">
    <property type="term" value="C:nucleus"/>
    <property type="evidence" value="ECO:0007669"/>
    <property type="project" value="TreeGrafter"/>
</dbReference>
<dbReference type="InterPro" id="IPR043502">
    <property type="entry name" value="DNA/RNA_pol_sf"/>
</dbReference>
<proteinExistence type="predicted"/>
<dbReference type="Gene3D" id="3.40.1170.60">
    <property type="match status" value="1"/>
</dbReference>
<dbReference type="Proteomes" id="UP000029725">
    <property type="component" value="Unassembled WGS sequence"/>
</dbReference>
<evidence type="ECO:0000256" key="1">
    <source>
        <dbReference type="ARBA" id="ARBA00016178"/>
    </source>
</evidence>
<feature type="domain" description="UmuC" evidence="2">
    <location>
        <begin position="147"/>
        <end position="328"/>
    </location>
</feature>
<dbReference type="InterPro" id="IPR022880">
    <property type="entry name" value="DNApol_IV"/>
</dbReference>
<dbReference type="InterPro" id="IPR001126">
    <property type="entry name" value="UmuC"/>
</dbReference>
<dbReference type="GO" id="GO:0042276">
    <property type="term" value="P:error-prone translesion synthesis"/>
    <property type="evidence" value="ECO:0007669"/>
    <property type="project" value="TreeGrafter"/>
</dbReference>
<keyword evidence="4" id="KW-1185">Reference proteome</keyword>
<dbReference type="PROSITE" id="PS50173">
    <property type="entry name" value="UMUC"/>
    <property type="match status" value="1"/>
</dbReference>
<dbReference type="CDD" id="cd03586">
    <property type="entry name" value="PolY_Pol_IV_kappa"/>
    <property type="match status" value="1"/>
</dbReference>
<dbReference type="HOGENOM" id="CLU_012348_11_4_1"/>
<dbReference type="OrthoDB" id="1747274at2759"/>
<dbReference type="PANTHER" id="PTHR11076">
    <property type="entry name" value="DNA REPAIR POLYMERASE UMUC / TRANSFERASE FAMILY MEMBER"/>
    <property type="match status" value="1"/>
</dbReference>
<accession>A0A098VS30</accession>
<name>A0A098VS30_9MICR</name>
<gene>
    <name evidence="3" type="ORF">DI09_66p50</name>
</gene>
<sequence>MDMRMIKRFEIKNLDVRFANYFPTVAFEIKLPPCIGPVEKGQRKMKPNEGVQKPIYGFEQSFLHKSGVQNVDKSSISSLIKSITAGSKFQHSIDAKARRISAQVEDLKMRLINIRQTQCLHNDSTVEAAIKKATAKSESVLQSETYFMHLDMDAFYASIEELLNPGLAAIPMAVGHLSMLSTANYAARKYGIASAMPGYIAMRLCPDLVILPVRMKIYEAYGMRIRQILRRYDPKLRSHSFDEASLNLSHLLKNSTIEDRSRLVTQIREEILLETGLVSSAGMAYCRTLAKISSNVNKPNGQFLLPSSLEYIKDWLSTQSIRKLPGIGPVSEQILGTAFEIRTCGDIFQNRYKLALIYADDPNYWQGLLFSALGLYSTRSDDHDEQDGFEDDQEEGNCLGIQKSISVDRSFQPTTDISVLRNTSIEILKEVIFDALSRMPANMLCCTLTLRIPDDKRPCSIGRLIELVFEVGTSISAAVGFNFGALSTPTDRLSAFKLCHAAPFGDES</sequence>
<dbReference type="InterPro" id="IPR043128">
    <property type="entry name" value="Rev_trsase/Diguanyl_cyclase"/>
</dbReference>
<evidence type="ECO:0000313" key="4">
    <source>
        <dbReference type="Proteomes" id="UP000029725"/>
    </source>
</evidence>
<organism evidence="3 4">
    <name type="scientific">Mitosporidium daphniae</name>
    <dbReference type="NCBI Taxonomy" id="1485682"/>
    <lineage>
        <taxon>Eukaryota</taxon>
        <taxon>Fungi</taxon>
        <taxon>Fungi incertae sedis</taxon>
        <taxon>Microsporidia</taxon>
        <taxon>Mitosporidium</taxon>
    </lineage>
</organism>
<dbReference type="PANTHER" id="PTHR11076:SF33">
    <property type="entry name" value="DNA POLYMERASE KAPPA"/>
    <property type="match status" value="1"/>
</dbReference>
<protein>
    <recommendedName>
        <fullName evidence="1">DNA polymerase kappa</fullName>
    </recommendedName>
</protein>
<comment type="caution">
    <text evidence="3">The sequence shown here is derived from an EMBL/GenBank/DDBJ whole genome shotgun (WGS) entry which is preliminary data.</text>
</comment>
<dbReference type="EMBL" id="JMKJ01000575">
    <property type="protein sequence ID" value="KGG50541.1"/>
    <property type="molecule type" value="Genomic_DNA"/>
</dbReference>